<dbReference type="SMART" id="SM00729">
    <property type="entry name" value="Elp3"/>
    <property type="match status" value="1"/>
</dbReference>
<evidence type="ECO:0000256" key="7">
    <source>
        <dbReference type="ARBA" id="ARBA00022723"/>
    </source>
</evidence>
<evidence type="ECO:0000313" key="16">
    <source>
        <dbReference type="Proteomes" id="UP000441717"/>
    </source>
</evidence>
<dbReference type="PROSITE" id="PS51918">
    <property type="entry name" value="RADICAL_SAM"/>
    <property type="match status" value="1"/>
</dbReference>
<dbReference type="InterPro" id="IPR005839">
    <property type="entry name" value="Methylthiotransferase"/>
</dbReference>
<dbReference type="SFLD" id="SFLDG01082">
    <property type="entry name" value="B12-binding_domain_containing"/>
    <property type="match status" value="1"/>
</dbReference>
<dbReference type="InterPro" id="IPR020612">
    <property type="entry name" value="Methylthiotransferase_CS"/>
</dbReference>
<keyword evidence="7" id="KW-0479">Metal-binding</keyword>
<evidence type="ECO:0000256" key="11">
    <source>
        <dbReference type="ARBA" id="ARBA00051661"/>
    </source>
</evidence>
<dbReference type="SFLD" id="SFLDS00029">
    <property type="entry name" value="Radical_SAM"/>
    <property type="match status" value="1"/>
</dbReference>
<dbReference type="InterPro" id="IPR013848">
    <property type="entry name" value="Methylthiotransferase_N"/>
</dbReference>
<dbReference type="GO" id="GO:0051539">
    <property type="term" value="F:4 iron, 4 sulfur cluster binding"/>
    <property type="evidence" value="ECO:0007669"/>
    <property type="project" value="UniProtKB-KW"/>
</dbReference>
<comment type="catalytic activity">
    <reaction evidence="11">
        <text>N(6)-L-threonylcarbamoyladenosine(37) in tRNA + (sulfur carrier)-SH + AH2 + 2 S-adenosyl-L-methionine = 2-methylsulfanyl-N(6)-L-threonylcarbamoyladenosine(37) in tRNA + (sulfur carrier)-H + 5'-deoxyadenosine + L-methionine + A + S-adenosyl-L-homocysteine + 2 H(+)</text>
        <dbReference type="Rhea" id="RHEA:37075"/>
        <dbReference type="Rhea" id="RHEA-COMP:10163"/>
        <dbReference type="Rhea" id="RHEA-COMP:11092"/>
        <dbReference type="Rhea" id="RHEA-COMP:14737"/>
        <dbReference type="Rhea" id="RHEA-COMP:14739"/>
        <dbReference type="ChEBI" id="CHEBI:13193"/>
        <dbReference type="ChEBI" id="CHEBI:15378"/>
        <dbReference type="ChEBI" id="CHEBI:17319"/>
        <dbReference type="ChEBI" id="CHEBI:17499"/>
        <dbReference type="ChEBI" id="CHEBI:29917"/>
        <dbReference type="ChEBI" id="CHEBI:57844"/>
        <dbReference type="ChEBI" id="CHEBI:57856"/>
        <dbReference type="ChEBI" id="CHEBI:59789"/>
        <dbReference type="ChEBI" id="CHEBI:64428"/>
        <dbReference type="ChEBI" id="CHEBI:74418"/>
        <dbReference type="ChEBI" id="CHEBI:74420"/>
        <dbReference type="EC" id="2.8.4.5"/>
    </reaction>
</comment>
<dbReference type="InterPro" id="IPR058240">
    <property type="entry name" value="rSAM_sf"/>
</dbReference>
<comment type="caution">
    <text evidence="15">The sequence shown here is derived from an EMBL/GenBank/DDBJ whole genome shotgun (WGS) entry which is preliminary data.</text>
</comment>
<evidence type="ECO:0000256" key="5">
    <source>
        <dbReference type="ARBA" id="ARBA00022679"/>
    </source>
</evidence>
<name>A0A6N7IU86_9FIRM</name>
<dbReference type="Gene3D" id="3.80.30.20">
    <property type="entry name" value="tm_1862 like domain"/>
    <property type="match status" value="1"/>
</dbReference>
<feature type="domain" description="Radical SAM core" evidence="14">
    <location>
        <begin position="142"/>
        <end position="371"/>
    </location>
</feature>
<keyword evidence="16" id="KW-1185">Reference proteome</keyword>
<dbReference type="CDD" id="cd01335">
    <property type="entry name" value="Radical_SAM"/>
    <property type="match status" value="1"/>
</dbReference>
<evidence type="ECO:0000256" key="3">
    <source>
        <dbReference type="ARBA" id="ARBA00013273"/>
    </source>
</evidence>
<dbReference type="InterPro" id="IPR006467">
    <property type="entry name" value="MiaB-like_bact"/>
</dbReference>
<dbReference type="EC" id="2.8.4.5" evidence="3"/>
<evidence type="ECO:0000256" key="8">
    <source>
        <dbReference type="ARBA" id="ARBA00023004"/>
    </source>
</evidence>
<keyword evidence="4" id="KW-0004">4Fe-4S</keyword>
<gene>
    <name evidence="15" type="primary">mtaB</name>
    <name evidence="15" type="ORF">GFC01_12255</name>
</gene>
<feature type="domain" description="TRAM" evidence="12">
    <location>
        <begin position="374"/>
        <end position="435"/>
    </location>
</feature>
<comment type="function">
    <text evidence="2">Catalyzes the methylthiolation of N6-threonylcarbamoyladenosine (t(6)A), leading to the formation of 2-methylthio-N6-threonylcarbamoyladenosine (ms(2)t(6)A) at position 37 in tRNAs that read codons beginning with adenine.</text>
</comment>
<evidence type="ECO:0000256" key="2">
    <source>
        <dbReference type="ARBA" id="ARBA00002399"/>
    </source>
</evidence>
<dbReference type="Pfam" id="PF04055">
    <property type="entry name" value="Radical_SAM"/>
    <property type="match status" value="1"/>
</dbReference>
<dbReference type="PANTHER" id="PTHR11918:SF45">
    <property type="entry name" value="THREONYLCARBAMOYLADENOSINE TRNA METHYLTHIOTRANSFERASE"/>
    <property type="match status" value="1"/>
</dbReference>
<reference evidence="15 16" key="1">
    <citation type="submission" date="2019-10" db="EMBL/GenBank/DDBJ databases">
        <title>Comparative genomics of sulfur disproportionating microorganisms.</title>
        <authorList>
            <person name="Ward L.M."/>
            <person name="Bertran E."/>
            <person name="Johnston D."/>
        </authorList>
    </citation>
    <scope>NUCLEOTIDE SEQUENCE [LARGE SCALE GENOMIC DNA]</scope>
    <source>
        <strain evidence="15 16">DSM 14055</strain>
    </source>
</reference>
<dbReference type="OrthoDB" id="9805215at2"/>
<dbReference type="Gene3D" id="3.40.50.12160">
    <property type="entry name" value="Methylthiotransferase, N-terminal domain"/>
    <property type="match status" value="1"/>
</dbReference>
<protein>
    <recommendedName>
        <fullName evidence="3">tRNA (N(6)-L-threonylcarbamoyladenosine(37)-C(2))-methylthiotransferase</fullName>
        <ecNumber evidence="3">2.8.4.5</ecNumber>
    </recommendedName>
    <alternativeName>
        <fullName evidence="10">tRNA-t(6)A37 methylthiotransferase</fullName>
    </alternativeName>
</protein>
<keyword evidence="9" id="KW-0411">Iron-sulfur</keyword>
<accession>A0A6N7IU86</accession>
<evidence type="ECO:0000256" key="4">
    <source>
        <dbReference type="ARBA" id="ARBA00022485"/>
    </source>
</evidence>
<dbReference type="SFLD" id="SFLDG01061">
    <property type="entry name" value="methylthiotransferase"/>
    <property type="match status" value="1"/>
</dbReference>
<evidence type="ECO:0000256" key="1">
    <source>
        <dbReference type="ARBA" id="ARBA00001966"/>
    </source>
</evidence>
<evidence type="ECO:0000256" key="9">
    <source>
        <dbReference type="ARBA" id="ARBA00023014"/>
    </source>
</evidence>
<dbReference type="Pfam" id="PF00919">
    <property type="entry name" value="UPF0004"/>
    <property type="match status" value="1"/>
</dbReference>
<evidence type="ECO:0000313" key="15">
    <source>
        <dbReference type="EMBL" id="MQL53017.1"/>
    </source>
</evidence>
<dbReference type="PROSITE" id="PS01278">
    <property type="entry name" value="MTTASE_RADICAL"/>
    <property type="match status" value="1"/>
</dbReference>
<sequence length="435" mass="48612">MPLSYTFQIKTLGCPVNQQEGRGLAEAMIRAGFIETTGSADVYIVNSCVVTRAAAAEARRLAAKARRENPEALVVLAGCYPQVYREEIAEKLPGVDLITGTAGRAKLPALISRRLAGEPVERLLVTPHGPDETFEELPVVEHYGRTRPVIKIQEGCDEVCTYCIVRVARGLPRSLAPEKVLARVRRFVEQGYREVILAGTHLGTYGKDIPGWNLARLIREINRLPGDFRLRLDYVEPMDVNLELLEAMAAPSRVCPFLYLPLQSGSDRVLQRMGRRYTAGDYARLVLTARELIPGLSLWTDLIAGFPGEREEDHRQTLQFVEGLALSHLHVFPYSPRPGTAAATFPDQVAPDVKKKRVDELRALDRELSLRFHRQQVGKQVQVLVEKIKNGQGEGFSEHYARVRFPATDPEMKGRLIPVQVTAARQWGVEGQIPR</sequence>
<dbReference type="InterPro" id="IPR038135">
    <property type="entry name" value="Methylthiotransferase_N_sf"/>
</dbReference>
<keyword evidence="8" id="KW-0408">Iron</keyword>
<dbReference type="Proteomes" id="UP000441717">
    <property type="component" value="Unassembled WGS sequence"/>
</dbReference>
<keyword evidence="6" id="KW-0949">S-adenosyl-L-methionine</keyword>
<dbReference type="PROSITE" id="PS50926">
    <property type="entry name" value="TRAM"/>
    <property type="match status" value="1"/>
</dbReference>
<dbReference type="GO" id="GO:0046872">
    <property type="term" value="F:metal ion binding"/>
    <property type="evidence" value="ECO:0007669"/>
    <property type="project" value="UniProtKB-KW"/>
</dbReference>
<dbReference type="InterPro" id="IPR023404">
    <property type="entry name" value="rSAM_horseshoe"/>
</dbReference>
<dbReference type="InterPro" id="IPR006638">
    <property type="entry name" value="Elp3/MiaA/NifB-like_rSAM"/>
</dbReference>
<dbReference type="PANTHER" id="PTHR11918">
    <property type="entry name" value="RADICAL SAM PROTEINS"/>
    <property type="match status" value="1"/>
</dbReference>
<evidence type="ECO:0000259" key="13">
    <source>
        <dbReference type="PROSITE" id="PS51449"/>
    </source>
</evidence>
<dbReference type="NCBIfam" id="TIGR01579">
    <property type="entry name" value="MiaB-like-C"/>
    <property type="match status" value="1"/>
</dbReference>
<dbReference type="PROSITE" id="PS51449">
    <property type="entry name" value="MTTASE_N"/>
    <property type="match status" value="1"/>
</dbReference>
<dbReference type="GO" id="GO:0035598">
    <property type="term" value="F:tRNA (N(6)-L-threonylcarbamoyladenosine(37)-C(2))-methylthiotransferase activity"/>
    <property type="evidence" value="ECO:0007669"/>
    <property type="project" value="UniProtKB-EC"/>
</dbReference>
<evidence type="ECO:0000259" key="12">
    <source>
        <dbReference type="PROSITE" id="PS50926"/>
    </source>
</evidence>
<dbReference type="SUPFAM" id="SSF102114">
    <property type="entry name" value="Radical SAM enzymes"/>
    <property type="match status" value="1"/>
</dbReference>
<dbReference type="InterPro" id="IPR002792">
    <property type="entry name" value="TRAM_dom"/>
</dbReference>
<comment type="cofactor">
    <cofactor evidence="1">
        <name>[4Fe-4S] cluster</name>
        <dbReference type="ChEBI" id="CHEBI:49883"/>
    </cofactor>
</comment>
<evidence type="ECO:0000256" key="10">
    <source>
        <dbReference type="ARBA" id="ARBA00031213"/>
    </source>
</evidence>
<feature type="domain" description="MTTase N-terminal" evidence="13">
    <location>
        <begin position="5"/>
        <end position="116"/>
    </location>
</feature>
<dbReference type="FunFam" id="3.80.30.20:FF:000001">
    <property type="entry name" value="tRNA-2-methylthio-N(6)-dimethylallyladenosine synthase 2"/>
    <property type="match status" value="1"/>
</dbReference>
<organism evidence="15 16">
    <name type="scientific">Desulfofundulus thermobenzoicus</name>
    <dbReference type="NCBI Taxonomy" id="29376"/>
    <lineage>
        <taxon>Bacteria</taxon>
        <taxon>Bacillati</taxon>
        <taxon>Bacillota</taxon>
        <taxon>Clostridia</taxon>
        <taxon>Eubacteriales</taxon>
        <taxon>Peptococcaceae</taxon>
        <taxon>Desulfofundulus</taxon>
    </lineage>
</organism>
<dbReference type="AlphaFoldDB" id="A0A6N7IU86"/>
<keyword evidence="5 15" id="KW-0808">Transferase</keyword>
<dbReference type="NCBIfam" id="TIGR00089">
    <property type="entry name" value="MiaB/RimO family radical SAM methylthiotransferase"/>
    <property type="match status" value="1"/>
</dbReference>
<evidence type="ECO:0000259" key="14">
    <source>
        <dbReference type="PROSITE" id="PS51918"/>
    </source>
</evidence>
<dbReference type="InterPro" id="IPR007197">
    <property type="entry name" value="rSAM"/>
</dbReference>
<dbReference type="EMBL" id="WHYR01000035">
    <property type="protein sequence ID" value="MQL53017.1"/>
    <property type="molecule type" value="Genomic_DNA"/>
</dbReference>
<evidence type="ECO:0000256" key="6">
    <source>
        <dbReference type="ARBA" id="ARBA00022691"/>
    </source>
</evidence>
<proteinExistence type="predicted"/>